<dbReference type="AlphaFoldDB" id="A0A1I7TL79"/>
<proteinExistence type="predicted"/>
<organism evidence="2 3">
    <name type="scientific">Caenorhabditis tropicalis</name>
    <dbReference type="NCBI Taxonomy" id="1561998"/>
    <lineage>
        <taxon>Eukaryota</taxon>
        <taxon>Metazoa</taxon>
        <taxon>Ecdysozoa</taxon>
        <taxon>Nematoda</taxon>
        <taxon>Chromadorea</taxon>
        <taxon>Rhabditida</taxon>
        <taxon>Rhabditina</taxon>
        <taxon>Rhabditomorpha</taxon>
        <taxon>Rhabditoidea</taxon>
        <taxon>Rhabditidae</taxon>
        <taxon>Peloderinae</taxon>
        <taxon>Caenorhabditis</taxon>
    </lineage>
</organism>
<evidence type="ECO:0000313" key="2">
    <source>
        <dbReference type="Proteomes" id="UP000095282"/>
    </source>
</evidence>
<dbReference type="WBParaSite" id="Csp11.Scaffold628.g7020.t1">
    <property type="protein sequence ID" value="Csp11.Scaffold628.g7020.t1"/>
    <property type="gene ID" value="Csp11.Scaffold628.g7020"/>
</dbReference>
<protein>
    <submittedName>
        <fullName evidence="3">Muscular LMNA-interacting protein</fullName>
    </submittedName>
</protein>
<feature type="region of interest" description="Disordered" evidence="1">
    <location>
        <begin position="1"/>
        <end position="24"/>
    </location>
</feature>
<sequence length="479" mass="53383">MSNSKDDTIKMFTPTKDPLSVSEEHYTPTKGMYGRHIRDTFKNYQSPIAEKYVPSKVTKSNGLENSVTAGMNTISEYTPTKLMSGEPLTSAHPDYWQGHDIAPYVPSPIEKKDVNERTSEEDTTTINELLKDMISKISGEHEGLSDSSFNSSTSSIDPVTQDVLRKILGNYQSLVRIAQSTCQSTSENNKTSNSIAALQKQPIRGILSSGIKGSENTTRSVVFADTINLQLIHYREIESRLDAYGLSMSESESETEHNSENEDSFAEERRDQVGELKVIKKTLGVKKTVFKKKEPVLEVVSLESSPLNLTLLSVKGAIPLVEITASKDEELIDDDIDIYTDEDHNNLADKVYKKNRPALIPLECAEPKSVDPRLEEPSIREEKRISNTFKKNMRTLSTGIGSSRTKIFSQNKFLPFLQVPIEAKPAEPGALRAYLNQPAVDHPGFMLKSQKRQMPCEEEKSAGTLPKRQCLGSTSDNTQ</sequence>
<evidence type="ECO:0000313" key="3">
    <source>
        <dbReference type="WBParaSite" id="Csp11.Scaffold628.g7020.t1"/>
    </source>
</evidence>
<dbReference type="Proteomes" id="UP000095282">
    <property type="component" value="Unplaced"/>
</dbReference>
<feature type="region of interest" description="Disordered" evidence="1">
    <location>
        <begin position="447"/>
        <end position="479"/>
    </location>
</feature>
<feature type="region of interest" description="Disordered" evidence="1">
    <location>
        <begin position="248"/>
        <end position="269"/>
    </location>
</feature>
<name>A0A1I7TL79_9PELO</name>
<accession>A0A1I7TL79</accession>
<feature type="compositionally biased region" description="Basic and acidic residues" evidence="1">
    <location>
        <begin position="254"/>
        <end position="269"/>
    </location>
</feature>
<keyword evidence="2" id="KW-1185">Reference proteome</keyword>
<evidence type="ECO:0000256" key="1">
    <source>
        <dbReference type="SAM" id="MobiDB-lite"/>
    </source>
</evidence>
<reference evidence="3" key="1">
    <citation type="submission" date="2016-11" db="UniProtKB">
        <authorList>
            <consortium name="WormBaseParasite"/>
        </authorList>
    </citation>
    <scope>IDENTIFICATION</scope>
</reference>